<dbReference type="Proteomes" id="UP000887580">
    <property type="component" value="Unplaced"/>
</dbReference>
<protein>
    <submittedName>
        <fullName evidence="2">Nematode cuticle collagen N-terminal domain-containing protein</fullName>
    </submittedName>
</protein>
<reference evidence="2" key="1">
    <citation type="submission" date="2022-11" db="UniProtKB">
        <authorList>
            <consortium name="WormBaseParasite"/>
        </authorList>
    </citation>
    <scope>IDENTIFICATION</scope>
</reference>
<dbReference type="WBParaSite" id="PS1159_v2.g9010.t1">
    <property type="protein sequence ID" value="PS1159_v2.g9010.t1"/>
    <property type="gene ID" value="PS1159_v2.g9010"/>
</dbReference>
<sequence>MKNDSKSVSSTLSTTSTFKPKSAEDYFCILLIAGLCVFLLFSTIVSAIFLYVDVQFIRHELKSDMEEFGSLTDQAWSDLMHIKPIKEESRFLAGVRFKRQYDSPYDSPVSQVSNPTSSHEQCQCGKISTHCPKGPPGPRGERGEPGEPGQPGQPGNPGAVGEEMVFEDIRPACIRCPMGSPGGRGNIGNRGKPGTDGEDGKDGIDGRDGEDGNPGCKGDEGKKGPYGKRGEPGPPGEDGVYGRGIPGPKGAPGERGPRGPKGIPGPPGNPGKKGPYGPDGAPGEPGLPGPDGISGPPGASGEDAEDAEYCPCPARYTGKHHETFVNPKIPFPEDNNKRKYVKAKSTGIIAA</sequence>
<evidence type="ECO:0000313" key="2">
    <source>
        <dbReference type="WBParaSite" id="PS1159_v2.g9010.t1"/>
    </source>
</evidence>
<accession>A0AC35GVH8</accession>
<evidence type="ECO:0000313" key="1">
    <source>
        <dbReference type="Proteomes" id="UP000887580"/>
    </source>
</evidence>
<organism evidence="1 2">
    <name type="scientific">Panagrolaimus sp. PS1159</name>
    <dbReference type="NCBI Taxonomy" id="55785"/>
    <lineage>
        <taxon>Eukaryota</taxon>
        <taxon>Metazoa</taxon>
        <taxon>Ecdysozoa</taxon>
        <taxon>Nematoda</taxon>
        <taxon>Chromadorea</taxon>
        <taxon>Rhabditida</taxon>
        <taxon>Tylenchina</taxon>
        <taxon>Panagrolaimomorpha</taxon>
        <taxon>Panagrolaimoidea</taxon>
        <taxon>Panagrolaimidae</taxon>
        <taxon>Panagrolaimus</taxon>
    </lineage>
</organism>
<proteinExistence type="predicted"/>
<name>A0AC35GVH8_9BILA</name>